<reference evidence="1" key="1">
    <citation type="submission" date="2019-08" db="EMBL/GenBank/DDBJ databases">
        <authorList>
            <person name="Kucharzyk K."/>
            <person name="Murdoch R.W."/>
            <person name="Higgins S."/>
            <person name="Loffler F."/>
        </authorList>
    </citation>
    <scope>NUCLEOTIDE SEQUENCE</scope>
</reference>
<protein>
    <submittedName>
        <fullName evidence="1">Uncharacterized protein</fullName>
    </submittedName>
</protein>
<accession>A0A645DGW8</accession>
<sequence>MRGNPGGVSLVVYEFSHAVMYLVGKIVVEVVRLNGEARMHLLVRLDEKLVEISPVACGYGNDRYAEPCRQLFDVYPVSVLFDLVHEVKCHYHRPLKLKELHREIQVSFKVRRVHYIYYSVRVLTDDKISCYYLLRGVRRKRVYTRQIDYCHALVAELSLPLFFLDRDARPVADILVRSRQSVEQRRLTAVGVAGERHFPLVCVVFIRIVVVRMFARLVYVGIRHAPLSFPVYLYNLCVRGLLALSELAYLYFRGVGLSQRQLIATQRDLQRVSHGRSLDERDLGSGRKAHIYEPASYLPASADKRQYDSALTHSEVFQRIFVFVNRVHKIYICSSSEKWDKVCAPLKKLVIANSH</sequence>
<dbReference type="EMBL" id="VSSQ01036115">
    <property type="protein sequence ID" value="MPM88507.1"/>
    <property type="molecule type" value="Genomic_DNA"/>
</dbReference>
<evidence type="ECO:0000313" key="1">
    <source>
        <dbReference type="EMBL" id="MPM88507.1"/>
    </source>
</evidence>
<proteinExistence type="predicted"/>
<dbReference type="AlphaFoldDB" id="A0A645DGW8"/>
<gene>
    <name evidence="1" type="ORF">SDC9_135611</name>
</gene>
<comment type="caution">
    <text evidence="1">The sequence shown here is derived from an EMBL/GenBank/DDBJ whole genome shotgun (WGS) entry which is preliminary data.</text>
</comment>
<organism evidence="1">
    <name type="scientific">bioreactor metagenome</name>
    <dbReference type="NCBI Taxonomy" id="1076179"/>
    <lineage>
        <taxon>unclassified sequences</taxon>
        <taxon>metagenomes</taxon>
        <taxon>ecological metagenomes</taxon>
    </lineage>
</organism>
<name>A0A645DGW8_9ZZZZ</name>